<reference evidence="1" key="1">
    <citation type="submission" date="2016-06" db="UniProtKB">
        <authorList>
            <consortium name="WormBaseParasite"/>
        </authorList>
    </citation>
    <scope>IDENTIFICATION</scope>
</reference>
<sequence>LDVSDCQMDTSELVTVTKITNRKKTPIVLLDPVYNLFSGEDDAPVSSPFEQTNRPYRSSFRIKMTRLPALPPSGRTTGKAPSRFVESVLAYADAMQNHVGTQSRVSFSSSINGDFKLNPQRVCPLDGLGTAAFATVDRLTKQFLTFAHFIARMDAASRCTILSKDLYLSNLTRSPESYGGQLPNLNMYLTAPTTYLAQPPEE</sequence>
<dbReference type="WBParaSite" id="SSLN_0001995101-mRNA-1">
    <property type="protein sequence ID" value="SSLN_0001995101-mRNA-1"/>
    <property type="gene ID" value="SSLN_0001995101"/>
</dbReference>
<proteinExistence type="predicted"/>
<dbReference type="AlphaFoldDB" id="A0A183TRX7"/>
<name>A0A183TRX7_SCHSO</name>
<organism evidence="1">
    <name type="scientific">Schistocephalus solidus</name>
    <name type="common">Tapeworm</name>
    <dbReference type="NCBI Taxonomy" id="70667"/>
    <lineage>
        <taxon>Eukaryota</taxon>
        <taxon>Metazoa</taxon>
        <taxon>Spiralia</taxon>
        <taxon>Lophotrochozoa</taxon>
        <taxon>Platyhelminthes</taxon>
        <taxon>Cestoda</taxon>
        <taxon>Eucestoda</taxon>
        <taxon>Diphyllobothriidea</taxon>
        <taxon>Diphyllobothriidae</taxon>
        <taxon>Schistocephalus</taxon>
    </lineage>
</organism>
<protein>
    <submittedName>
        <fullName evidence="1">Plexin_cytopl domain-containing protein</fullName>
    </submittedName>
</protein>
<evidence type="ECO:0000313" key="1">
    <source>
        <dbReference type="WBParaSite" id="SSLN_0001995101-mRNA-1"/>
    </source>
</evidence>
<accession>A0A183TRX7</accession>